<protein>
    <submittedName>
        <fullName evidence="2">Uncharacterized protein</fullName>
    </submittedName>
</protein>
<evidence type="ECO:0000313" key="2">
    <source>
        <dbReference type="EMBL" id="GBN23722.1"/>
    </source>
</evidence>
<name>A0A4Y2MAU5_ARAVE</name>
<gene>
    <name evidence="2" type="ORF">AVEN_118437_1</name>
</gene>
<keyword evidence="3" id="KW-1185">Reference proteome</keyword>
<reference evidence="2 3" key="1">
    <citation type="journal article" date="2019" name="Sci. Rep.">
        <title>Orb-weaving spider Araneus ventricosus genome elucidates the spidroin gene catalogue.</title>
        <authorList>
            <person name="Kono N."/>
            <person name="Nakamura H."/>
            <person name="Ohtoshi R."/>
            <person name="Moran D.A.P."/>
            <person name="Shinohara A."/>
            <person name="Yoshida Y."/>
            <person name="Fujiwara M."/>
            <person name="Mori M."/>
            <person name="Tomita M."/>
            <person name="Arakawa K."/>
        </authorList>
    </citation>
    <scope>NUCLEOTIDE SEQUENCE [LARGE SCALE GENOMIC DNA]</scope>
</reference>
<accession>A0A4Y2MAU5</accession>
<comment type="caution">
    <text evidence="2">The sequence shown here is derived from an EMBL/GenBank/DDBJ whole genome shotgun (WGS) entry which is preliminary data.</text>
</comment>
<evidence type="ECO:0000256" key="1">
    <source>
        <dbReference type="SAM" id="MobiDB-lite"/>
    </source>
</evidence>
<dbReference type="EMBL" id="BGPR01007031">
    <property type="protein sequence ID" value="GBN23722.1"/>
    <property type="molecule type" value="Genomic_DNA"/>
</dbReference>
<organism evidence="2 3">
    <name type="scientific">Araneus ventricosus</name>
    <name type="common">Orbweaver spider</name>
    <name type="synonym">Epeira ventricosa</name>
    <dbReference type="NCBI Taxonomy" id="182803"/>
    <lineage>
        <taxon>Eukaryota</taxon>
        <taxon>Metazoa</taxon>
        <taxon>Ecdysozoa</taxon>
        <taxon>Arthropoda</taxon>
        <taxon>Chelicerata</taxon>
        <taxon>Arachnida</taxon>
        <taxon>Araneae</taxon>
        <taxon>Araneomorphae</taxon>
        <taxon>Entelegynae</taxon>
        <taxon>Araneoidea</taxon>
        <taxon>Araneidae</taxon>
        <taxon>Araneus</taxon>
    </lineage>
</organism>
<evidence type="ECO:0000313" key="3">
    <source>
        <dbReference type="Proteomes" id="UP000499080"/>
    </source>
</evidence>
<dbReference type="AlphaFoldDB" id="A0A4Y2MAU5"/>
<feature type="region of interest" description="Disordered" evidence="1">
    <location>
        <begin position="33"/>
        <end position="57"/>
    </location>
</feature>
<proteinExistence type="predicted"/>
<dbReference type="Proteomes" id="UP000499080">
    <property type="component" value="Unassembled WGS sequence"/>
</dbReference>
<sequence length="100" mass="10945">MAFLSEKAIGADNFSGVAKVTLGLFWDGPRNFGRRQKTWTTPEPVPPTPSLRTTPAGGHLTLDISLTRTRLAYTTDLRWNPVSISELSGFKAEALPTDQT</sequence>